<dbReference type="OrthoDB" id="8447171at2"/>
<name>A0A564G7U0_9HYPH</name>
<dbReference type="Proteomes" id="UP000401717">
    <property type="component" value="Unassembled WGS sequence"/>
</dbReference>
<reference evidence="2 3" key="1">
    <citation type="submission" date="2019-06" db="EMBL/GenBank/DDBJ databases">
        <authorList>
            <person name="Rodrigo-Torres L."/>
            <person name="Arahal R. D."/>
            <person name="Lucena T."/>
        </authorList>
    </citation>
    <scope>NUCLEOTIDE SEQUENCE [LARGE SCALE GENOMIC DNA]</scope>
    <source>
        <strain evidence="2 3">SW08-7</strain>
    </source>
</reference>
<evidence type="ECO:0000313" key="4">
    <source>
        <dbReference type="Proteomes" id="UP001055303"/>
    </source>
</evidence>
<evidence type="ECO:0000313" key="3">
    <source>
        <dbReference type="Proteomes" id="UP000401717"/>
    </source>
</evidence>
<reference evidence="1" key="3">
    <citation type="submission" date="2021-08" db="EMBL/GenBank/DDBJ databases">
        <authorList>
            <person name="Tani A."/>
            <person name="Ola A."/>
            <person name="Ogura Y."/>
            <person name="Katsura K."/>
            <person name="Hayashi T."/>
        </authorList>
    </citation>
    <scope>NUCLEOTIDE SEQUENCE</scope>
    <source>
        <strain evidence="1">DSM 22415</strain>
    </source>
</reference>
<reference evidence="1" key="2">
    <citation type="journal article" date="2021" name="Front. Microbiol.">
        <title>Comprehensive Comparative Genomics and Phenotyping of Methylobacterium Species.</title>
        <authorList>
            <person name="Alessa O."/>
            <person name="Ogura Y."/>
            <person name="Fujitani Y."/>
            <person name="Takami H."/>
            <person name="Hayashi T."/>
            <person name="Sahin N."/>
            <person name="Tani A."/>
        </authorList>
    </citation>
    <scope>NUCLEOTIDE SEQUENCE</scope>
    <source>
        <strain evidence="1">DSM 22415</strain>
    </source>
</reference>
<protein>
    <submittedName>
        <fullName evidence="2">Uncharacterized protein</fullName>
    </submittedName>
</protein>
<dbReference type="EMBL" id="BPQI01000112">
    <property type="protein sequence ID" value="GJD57652.1"/>
    <property type="molecule type" value="Genomic_DNA"/>
</dbReference>
<dbReference type="RefSeq" id="WP_144769084.1">
    <property type="nucleotide sequence ID" value="NZ_BPQI01000112.1"/>
</dbReference>
<keyword evidence="4" id="KW-1185">Reference proteome</keyword>
<gene>
    <name evidence="1" type="ORF">IFDJLNFL_3559</name>
    <name evidence="2" type="ORF">MTDSW087_05747</name>
</gene>
<evidence type="ECO:0000313" key="1">
    <source>
        <dbReference type="EMBL" id="GJD57652.1"/>
    </source>
</evidence>
<organism evidence="2 3">
    <name type="scientific">Methylobacterium dankookense</name>
    <dbReference type="NCBI Taxonomy" id="560405"/>
    <lineage>
        <taxon>Bacteria</taxon>
        <taxon>Pseudomonadati</taxon>
        <taxon>Pseudomonadota</taxon>
        <taxon>Alphaproteobacteria</taxon>
        <taxon>Hyphomicrobiales</taxon>
        <taxon>Methylobacteriaceae</taxon>
        <taxon>Methylobacterium</taxon>
    </lineage>
</organism>
<dbReference type="EMBL" id="CABFVH010000083">
    <property type="protein sequence ID" value="VUF15998.1"/>
    <property type="molecule type" value="Genomic_DNA"/>
</dbReference>
<dbReference type="Proteomes" id="UP001055303">
    <property type="component" value="Unassembled WGS sequence"/>
</dbReference>
<evidence type="ECO:0000313" key="2">
    <source>
        <dbReference type="EMBL" id="VUF15998.1"/>
    </source>
</evidence>
<sequence>MDGIAIRIFRLDSNGLLFDDEVDFELSDFGGVLPVAGDCILYPLVQQGGSRTEPEDREILTVERRLFNPRDMKDRVILICTVRPATEGEREFLPLA</sequence>
<proteinExistence type="predicted"/>
<dbReference type="AlphaFoldDB" id="A0A564G7U0"/>
<accession>A0A564G7U0</accession>